<keyword evidence="4" id="KW-0804">Transcription</keyword>
<dbReference type="SUPFAM" id="SSF52172">
    <property type="entry name" value="CheY-like"/>
    <property type="match status" value="1"/>
</dbReference>
<dbReference type="SMART" id="SM00421">
    <property type="entry name" value="HTH_LUXR"/>
    <property type="match status" value="1"/>
</dbReference>
<dbReference type="GO" id="GO:0003677">
    <property type="term" value="F:DNA binding"/>
    <property type="evidence" value="ECO:0007669"/>
    <property type="project" value="UniProtKB-KW"/>
</dbReference>
<keyword evidence="2" id="KW-0805">Transcription regulation</keyword>
<dbReference type="AlphaFoldDB" id="A0A953HPU0"/>
<dbReference type="Pfam" id="PF00072">
    <property type="entry name" value="Response_reg"/>
    <property type="match status" value="1"/>
</dbReference>
<feature type="modified residue" description="4-aspartylphosphate" evidence="5">
    <location>
        <position position="54"/>
    </location>
</feature>
<dbReference type="InterPro" id="IPR001789">
    <property type="entry name" value="Sig_transdc_resp-reg_receiver"/>
</dbReference>
<dbReference type="InterPro" id="IPR011006">
    <property type="entry name" value="CheY-like_superfamily"/>
</dbReference>
<dbReference type="Gene3D" id="3.40.50.2300">
    <property type="match status" value="1"/>
</dbReference>
<evidence type="ECO:0000313" key="8">
    <source>
        <dbReference type="EMBL" id="MBY5959979.1"/>
    </source>
</evidence>
<dbReference type="RefSeq" id="WP_222581515.1">
    <property type="nucleotide sequence ID" value="NZ_JAHVHU010000020.1"/>
</dbReference>
<gene>
    <name evidence="8" type="ORF">KUV50_17645</name>
</gene>
<evidence type="ECO:0000256" key="5">
    <source>
        <dbReference type="PROSITE-ProRule" id="PRU00169"/>
    </source>
</evidence>
<keyword evidence="3" id="KW-0238">DNA-binding</keyword>
<dbReference type="CDD" id="cd17535">
    <property type="entry name" value="REC_NarL-like"/>
    <property type="match status" value="1"/>
</dbReference>
<keyword evidence="1 5" id="KW-0597">Phosphoprotein</keyword>
<dbReference type="InterPro" id="IPR016032">
    <property type="entry name" value="Sig_transdc_resp-reg_C-effctor"/>
</dbReference>
<dbReference type="PROSITE" id="PS50110">
    <property type="entry name" value="RESPONSE_REGULATORY"/>
    <property type="match status" value="1"/>
</dbReference>
<proteinExistence type="predicted"/>
<dbReference type="PROSITE" id="PS50043">
    <property type="entry name" value="HTH_LUXR_2"/>
    <property type="match status" value="1"/>
</dbReference>
<evidence type="ECO:0000256" key="3">
    <source>
        <dbReference type="ARBA" id="ARBA00023125"/>
    </source>
</evidence>
<dbReference type="GO" id="GO:0000160">
    <property type="term" value="P:phosphorelay signal transduction system"/>
    <property type="evidence" value="ECO:0007669"/>
    <property type="project" value="InterPro"/>
</dbReference>
<evidence type="ECO:0000256" key="4">
    <source>
        <dbReference type="ARBA" id="ARBA00023163"/>
    </source>
</evidence>
<comment type="caution">
    <text evidence="8">The sequence shown here is derived from an EMBL/GenBank/DDBJ whole genome shotgun (WGS) entry which is preliminary data.</text>
</comment>
<evidence type="ECO:0000259" key="7">
    <source>
        <dbReference type="PROSITE" id="PS50110"/>
    </source>
</evidence>
<evidence type="ECO:0000256" key="1">
    <source>
        <dbReference type="ARBA" id="ARBA00022553"/>
    </source>
</evidence>
<organism evidence="8 9">
    <name type="scientific">Membranihabitans marinus</name>
    <dbReference type="NCBI Taxonomy" id="1227546"/>
    <lineage>
        <taxon>Bacteria</taxon>
        <taxon>Pseudomonadati</taxon>
        <taxon>Bacteroidota</taxon>
        <taxon>Saprospiria</taxon>
        <taxon>Saprospirales</taxon>
        <taxon>Saprospiraceae</taxon>
        <taxon>Membranihabitans</taxon>
    </lineage>
</organism>
<dbReference type="SUPFAM" id="SSF46894">
    <property type="entry name" value="C-terminal effector domain of the bipartite response regulators"/>
    <property type="match status" value="1"/>
</dbReference>
<dbReference type="EMBL" id="JAHVHU010000020">
    <property type="protein sequence ID" value="MBY5959979.1"/>
    <property type="molecule type" value="Genomic_DNA"/>
</dbReference>
<dbReference type="PROSITE" id="PS00622">
    <property type="entry name" value="HTH_LUXR_1"/>
    <property type="match status" value="1"/>
</dbReference>
<dbReference type="SMART" id="SM00448">
    <property type="entry name" value="REC"/>
    <property type="match status" value="1"/>
</dbReference>
<dbReference type="Proteomes" id="UP000753961">
    <property type="component" value="Unassembled WGS sequence"/>
</dbReference>
<feature type="domain" description="Response regulatory" evidence="7">
    <location>
        <begin position="3"/>
        <end position="120"/>
    </location>
</feature>
<dbReference type="PRINTS" id="PR00038">
    <property type="entry name" value="HTHLUXR"/>
</dbReference>
<dbReference type="PANTHER" id="PTHR44688">
    <property type="entry name" value="DNA-BINDING TRANSCRIPTIONAL ACTIVATOR DEVR_DOSR"/>
    <property type="match status" value="1"/>
</dbReference>
<dbReference type="InterPro" id="IPR000792">
    <property type="entry name" value="Tscrpt_reg_LuxR_C"/>
</dbReference>
<dbReference type="Pfam" id="PF00196">
    <property type="entry name" value="GerE"/>
    <property type="match status" value="1"/>
</dbReference>
<dbReference type="PANTHER" id="PTHR44688:SF16">
    <property type="entry name" value="DNA-BINDING TRANSCRIPTIONAL ACTIVATOR DEVR_DOSR"/>
    <property type="match status" value="1"/>
</dbReference>
<protein>
    <submittedName>
        <fullName evidence="8">Response regulator transcription factor</fullName>
    </submittedName>
</protein>
<evidence type="ECO:0000256" key="2">
    <source>
        <dbReference type="ARBA" id="ARBA00023015"/>
    </source>
</evidence>
<evidence type="ECO:0000259" key="6">
    <source>
        <dbReference type="PROSITE" id="PS50043"/>
    </source>
</evidence>
<dbReference type="GO" id="GO:0006355">
    <property type="term" value="P:regulation of DNA-templated transcription"/>
    <property type="evidence" value="ECO:0007669"/>
    <property type="project" value="InterPro"/>
</dbReference>
<sequence>MVVVVALDDHPLILEAYTAILSNRSDMTFAGGFTDGKDLLAFLAKSPCDVLILDMHLKHGETGLMWCRMLQKQHPQLKILGVSAFDEFKMIKTFLCAGGTGYILKSAPPKIFTEAILAVGQGKEYLQKELKEILLEQKLKNRSSNDMPPILTSREREVLELIVAGRTTQEIADQLHLSPHTIESHRNNIMSKLNVNNVASMVREAIHKDLVYS</sequence>
<dbReference type="CDD" id="cd06170">
    <property type="entry name" value="LuxR_C_like"/>
    <property type="match status" value="1"/>
</dbReference>
<reference evidence="8" key="1">
    <citation type="submission" date="2021-06" db="EMBL/GenBank/DDBJ databases">
        <title>44 bacteria genomes isolated from Dapeng, Shenzhen.</title>
        <authorList>
            <person name="Zheng W."/>
            <person name="Yu S."/>
            <person name="Huang Y."/>
        </authorList>
    </citation>
    <scope>NUCLEOTIDE SEQUENCE</scope>
    <source>
        <strain evidence="8">DP5N28-2</strain>
    </source>
</reference>
<evidence type="ECO:0000313" key="9">
    <source>
        <dbReference type="Proteomes" id="UP000753961"/>
    </source>
</evidence>
<accession>A0A953HPU0</accession>
<keyword evidence="9" id="KW-1185">Reference proteome</keyword>
<feature type="domain" description="HTH luxR-type" evidence="6">
    <location>
        <begin position="144"/>
        <end position="209"/>
    </location>
</feature>
<name>A0A953HPU0_9BACT</name>
<dbReference type="InterPro" id="IPR058245">
    <property type="entry name" value="NreC/VraR/RcsB-like_REC"/>
</dbReference>